<dbReference type="InterPro" id="IPR040624">
    <property type="entry name" value="HalOD1"/>
</dbReference>
<evidence type="ECO:0000313" key="3">
    <source>
        <dbReference type="Proteomes" id="UP000011513"/>
    </source>
</evidence>
<protein>
    <recommendedName>
        <fullName evidence="1">Halobacterial output domain-containing protein</fullName>
    </recommendedName>
</protein>
<dbReference type="eggNOG" id="arCOG08928">
    <property type="taxonomic scope" value="Archaea"/>
</dbReference>
<evidence type="ECO:0000313" key="2">
    <source>
        <dbReference type="EMBL" id="ELZ31779.1"/>
    </source>
</evidence>
<reference evidence="2 3" key="1">
    <citation type="journal article" date="2014" name="PLoS Genet.">
        <title>Phylogenetically driven sequencing of extremely halophilic archaea reveals strategies for static and dynamic osmo-response.</title>
        <authorList>
            <person name="Becker E.A."/>
            <person name="Seitzer P.M."/>
            <person name="Tritt A."/>
            <person name="Larsen D."/>
            <person name="Krusor M."/>
            <person name="Yao A.I."/>
            <person name="Wu D."/>
            <person name="Madern D."/>
            <person name="Eisen J.A."/>
            <person name="Darling A.E."/>
            <person name="Facciotti M.T."/>
        </authorList>
    </citation>
    <scope>NUCLEOTIDE SEQUENCE [LARGE SCALE GENOMIC DNA]</scope>
    <source>
        <strain evidence="2 3">JCM 14848</strain>
    </source>
</reference>
<dbReference type="Pfam" id="PF18545">
    <property type="entry name" value="HalOD1"/>
    <property type="match status" value="1"/>
</dbReference>
<sequence length="107" mass="11798">MRAQTEQWWEQRIDREDGAESYHIAYERSELVSTNVVLSIAAIEGVDPTGLSPLAAAVDPDALDDLIGGNIRGSISFRYTGYEVTVHSDGRLEVVPSADLPRCQHQN</sequence>
<name>M0DC77_HALPD</name>
<keyword evidence="3" id="KW-1185">Reference proteome</keyword>
<organism evidence="2 3">
    <name type="scientific">Halogeometricum pallidum JCM 14848</name>
    <dbReference type="NCBI Taxonomy" id="1227487"/>
    <lineage>
        <taxon>Archaea</taxon>
        <taxon>Methanobacteriati</taxon>
        <taxon>Methanobacteriota</taxon>
        <taxon>Stenosarchaea group</taxon>
        <taxon>Halobacteria</taxon>
        <taxon>Halobacteriales</taxon>
        <taxon>Haloferacaceae</taxon>
        <taxon>Halogeometricum</taxon>
    </lineage>
</organism>
<gene>
    <name evidence="2" type="ORF">C474_07837</name>
</gene>
<dbReference type="RefSeq" id="WP_008385581.1">
    <property type="nucleotide sequence ID" value="NZ_AOIV01000017.1"/>
</dbReference>
<dbReference type="PATRIC" id="fig|1227487.5.peg.1572"/>
<dbReference type="EMBL" id="AOIV01000017">
    <property type="protein sequence ID" value="ELZ31779.1"/>
    <property type="molecule type" value="Genomic_DNA"/>
</dbReference>
<comment type="caution">
    <text evidence="2">The sequence shown here is derived from an EMBL/GenBank/DDBJ whole genome shotgun (WGS) entry which is preliminary data.</text>
</comment>
<feature type="domain" description="Halobacterial output" evidence="1">
    <location>
        <begin position="29"/>
        <end position="96"/>
    </location>
</feature>
<accession>M0DC77</accession>
<dbReference type="OrthoDB" id="271604at2157"/>
<dbReference type="AlphaFoldDB" id="M0DC77"/>
<proteinExistence type="predicted"/>
<dbReference type="Proteomes" id="UP000011513">
    <property type="component" value="Unassembled WGS sequence"/>
</dbReference>
<dbReference type="InParanoid" id="M0DC77"/>
<evidence type="ECO:0000259" key="1">
    <source>
        <dbReference type="Pfam" id="PF18545"/>
    </source>
</evidence>